<organism evidence="7 8">
    <name type="scientific">Peptoniphilus indolicus ATCC 29427</name>
    <dbReference type="NCBI Taxonomy" id="997350"/>
    <lineage>
        <taxon>Bacteria</taxon>
        <taxon>Bacillati</taxon>
        <taxon>Bacillota</taxon>
        <taxon>Tissierellia</taxon>
        <taxon>Tissierellales</taxon>
        <taxon>Peptoniphilaceae</taxon>
        <taxon>Peptoniphilus</taxon>
    </lineage>
</organism>
<dbReference type="EMBL" id="AGBB01000071">
    <property type="protein sequence ID" value="EGY80077.1"/>
    <property type="molecule type" value="Genomic_DNA"/>
</dbReference>
<feature type="binding site" evidence="6">
    <location>
        <position position="72"/>
    </location>
    <ligand>
        <name>NAD(+)</name>
        <dbReference type="ChEBI" id="CHEBI:57540"/>
    </ligand>
</feature>
<feature type="binding site" evidence="6">
    <location>
        <begin position="67"/>
        <end position="68"/>
    </location>
    <ligand>
        <name>NAD(+)</name>
        <dbReference type="ChEBI" id="CHEBI:57540"/>
    </ligand>
</feature>
<dbReference type="InterPro" id="IPR002504">
    <property type="entry name" value="NADK"/>
</dbReference>
<evidence type="ECO:0000256" key="6">
    <source>
        <dbReference type="HAMAP-Rule" id="MF_00361"/>
    </source>
</evidence>
<comment type="catalytic activity">
    <reaction evidence="5 6">
        <text>NAD(+) + ATP = ADP + NADP(+) + H(+)</text>
        <dbReference type="Rhea" id="RHEA:18629"/>
        <dbReference type="ChEBI" id="CHEBI:15378"/>
        <dbReference type="ChEBI" id="CHEBI:30616"/>
        <dbReference type="ChEBI" id="CHEBI:57540"/>
        <dbReference type="ChEBI" id="CHEBI:58349"/>
        <dbReference type="ChEBI" id="CHEBI:456216"/>
        <dbReference type="EC" id="2.7.1.23"/>
    </reaction>
</comment>
<keyword evidence="1 6" id="KW-0808">Transferase</keyword>
<accession>G4D346</accession>
<sequence length="283" mass="31655">MIFIISYYQYFNLEDNVSDKIINIISNSNYDSRKTTSRLIQILIDNGYTPTTTFNPSAELTICVGGDGSFLKAVHKNSFSTIPLVGVNTGHLGFFQEISPENLEEFVEEYKNGNYIIEEVKLIGAEIFTRTKSIILTAINEIVVKAQASKIIHLNAYVNRNHLEKFSGDGILISTPSGSTAYNFSNGGAILHPSLNVYELTPIAPVNSVAYRSLSSSIVIPGNYVVSIVPEKRYSSSNLILVDGQEYSFKGLKKINFRMSNKTIKKLTFENESYWENLKSKFL</sequence>
<dbReference type="GO" id="GO:0046872">
    <property type="term" value="F:metal ion binding"/>
    <property type="evidence" value="ECO:0007669"/>
    <property type="project" value="UniProtKB-UniRule"/>
</dbReference>
<reference evidence="7 8" key="1">
    <citation type="submission" date="2011-06" db="EMBL/GenBank/DDBJ databases">
        <authorList>
            <person name="Muzny D."/>
            <person name="Qin X."/>
            <person name="Deng J."/>
            <person name="Jiang H."/>
            <person name="Liu Y."/>
            <person name="Qu J."/>
            <person name="Song X.-Z."/>
            <person name="Zhang L."/>
            <person name="Thornton R."/>
            <person name="Coyle M."/>
            <person name="Francisco L."/>
            <person name="Jackson L."/>
            <person name="Javaid M."/>
            <person name="Korchina V."/>
            <person name="Kovar C."/>
            <person name="Mata R."/>
            <person name="Mathew T."/>
            <person name="Ngo R."/>
            <person name="Nguyen L."/>
            <person name="Nguyen N."/>
            <person name="Okwuonu G."/>
            <person name="Ongeri F."/>
            <person name="Pham C."/>
            <person name="Simmons D."/>
            <person name="Wilczek-Boney K."/>
            <person name="Hale W."/>
            <person name="Jakkamsetti A."/>
            <person name="Pham P."/>
            <person name="Ruth R."/>
            <person name="San Lucas F."/>
            <person name="Warren J."/>
            <person name="Zhang J."/>
            <person name="Zhao Z."/>
            <person name="Zhou C."/>
            <person name="Zhu D."/>
            <person name="Lee S."/>
            <person name="Bess C."/>
            <person name="Blankenburg K."/>
            <person name="Forbes L."/>
            <person name="Fu Q."/>
            <person name="Gubbala S."/>
            <person name="Hirani K."/>
            <person name="Jayaseelan J.C."/>
            <person name="Lara F."/>
            <person name="Munidasa M."/>
            <person name="Palculict T."/>
            <person name="Patil S."/>
            <person name="Pu L.-L."/>
            <person name="Saada N."/>
            <person name="Tang L."/>
            <person name="Weissenberger G."/>
            <person name="Zhu Y."/>
            <person name="Hemphill L."/>
            <person name="Shang Y."/>
            <person name="Youmans B."/>
            <person name="Ayvaz T."/>
            <person name="Ross M."/>
            <person name="Santibanez J."/>
            <person name="Aqrawi P."/>
            <person name="Gross S."/>
            <person name="Joshi V."/>
            <person name="Fowler G."/>
            <person name="Nazareth L."/>
            <person name="Reid J."/>
            <person name="Worley K."/>
            <person name="Petrosino J."/>
            <person name="Highlander S."/>
            <person name="Gibbs R."/>
        </authorList>
    </citation>
    <scope>NUCLEOTIDE SEQUENCE [LARGE SCALE GENOMIC DNA]</scope>
    <source>
        <strain evidence="7 8">ATCC 29427</strain>
    </source>
</reference>
<dbReference type="Pfam" id="PF20143">
    <property type="entry name" value="NAD_kinase_C"/>
    <property type="match status" value="1"/>
</dbReference>
<evidence type="ECO:0000256" key="2">
    <source>
        <dbReference type="ARBA" id="ARBA00022777"/>
    </source>
</evidence>
<dbReference type="PATRIC" id="fig|997350.3.peg.797"/>
<dbReference type="GO" id="GO:0003951">
    <property type="term" value="F:NAD+ kinase activity"/>
    <property type="evidence" value="ECO:0007669"/>
    <property type="project" value="UniProtKB-UniRule"/>
</dbReference>
<dbReference type="RefSeq" id="WP_004820568.1">
    <property type="nucleotide sequence ID" value="NZ_JH165061.1"/>
</dbReference>
<feature type="binding site" evidence="6">
    <location>
        <begin position="180"/>
        <end position="185"/>
    </location>
    <ligand>
        <name>NAD(+)</name>
        <dbReference type="ChEBI" id="CHEBI:57540"/>
    </ligand>
</feature>
<comment type="caution">
    <text evidence="7">The sequence shown here is derived from an EMBL/GenBank/DDBJ whole genome shotgun (WGS) entry which is preliminary data.</text>
</comment>
<evidence type="ECO:0000313" key="7">
    <source>
        <dbReference type="EMBL" id="EGY80077.1"/>
    </source>
</evidence>
<evidence type="ECO:0000313" key="8">
    <source>
        <dbReference type="Proteomes" id="UP000003422"/>
    </source>
</evidence>
<keyword evidence="4 6" id="KW-0520">NAD</keyword>
<feature type="active site" description="Proton acceptor" evidence="6">
    <location>
        <position position="67"/>
    </location>
</feature>
<name>G4D346_9FIRM</name>
<gene>
    <name evidence="6" type="primary">nadK</name>
    <name evidence="7" type="ORF">HMPREF9129_0826</name>
</gene>
<evidence type="ECO:0000256" key="4">
    <source>
        <dbReference type="ARBA" id="ARBA00023027"/>
    </source>
</evidence>
<feature type="binding site" evidence="6">
    <location>
        <position position="245"/>
    </location>
    <ligand>
        <name>NAD(+)</name>
        <dbReference type="ChEBI" id="CHEBI:57540"/>
    </ligand>
</feature>
<comment type="caution">
    <text evidence="6">Lacks conserved residue(s) required for the propagation of feature annotation.</text>
</comment>
<dbReference type="Gene3D" id="3.40.50.10330">
    <property type="entry name" value="Probable inorganic polyphosphate/atp-NAD kinase, domain 1"/>
    <property type="match status" value="1"/>
</dbReference>
<dbReference type="SUPFAM" id="SSF111331">
    <property type="entry name" value="NAD kinase/diacylglycerol kinase-like"/>
    <property type="match status" value="1"/>
</dbReference>
<keyword evidence="6" id="KW-0067">ATP-binding</keyword>
<dbReference type="InterPro" id="IPR016064">
    <property type="entry name" value="NAD/diacylglycerol_kinase_sf"/>
</dbReference>
<dbReference type="STRING" id="997350.HMPREF9129_0826"/>
<dbReference type="Proteomes" id="UP000003422">
    <property type="component" value="Unassembled WGS sequence"/>
</dbReference>
<evidence type="ECO:0000256" key="5">
    <source>
        <dbReference type="ARBA" id="ARBA00047925"/>
    </source>
</evidence>
<dbReference type="OrthoDB" id="9774737at2"/>
<keyword evidence="6" id="KW-0547">Nucleotide-binding</keyword>
<feature type="binding site" evidence="6">
    <location>
        <position position="204"/>
    </location>
    <ligand>
        <name>NAD(+)</name>
        <dbReference type="ChEBI" id="CHEBI:57540"/>
    </ligand>
</feature>
<dbReference type="GO" id="GO:0006741">
    <property type="term" value="P:NADP+ biosynthetic process"/>
    <property type="evidence" value="ECO:0007669"/>
    <property type="project" value="UniProtKB-UniRule"/>
</dbReference>
<feature type="binding site" evidence="6">
    <location>
        <position position="169"/>
    </location>
    <ligand>
        <name>NAD(+)</name>
        <dbReference type="ChEBI" id="CHEBI:57540"/>
    </ligand>
</feature>
<dbReference type="GO" id="GO:0019674">
    <property type="term" value="P:NAD+ metabolic process"/>
    <property type="evidence" value="ECO:0007669"/>
    <property type="project" value="InterPro"/>
</dbReference>
<keyword evidence="6" id="KW-0963">Cytoplasm</keyword>
<dbReference type="GO" id="GO:0051287">
    <property type="term" value="F:NAD binding"/>
    <property type="evidence" value="ECO:0007669"/>
    <property type="project" value="UniProtKB-ARBA"/>
</dbReference>
<feature type="binding site" evidence="6">
    <location>
        <position position="150"/>
    </location>
    <ligand>
        <name>NAD(+)</name>
        <dbReference type="ChEBI" id="CHEBI:57540"/>
    </ligand>
</feature>
<evidence type="ECO:0000256" key="3">
    <source>
        <dbReference type="ARBA" id="ARBA00022857"/>
    </source>
</evidence>
<proteinExistence type="inferred from homology"/>
<comment type="function">
    <text evidence="6">Involved in the regulation of the intracellular balance of NAD and NADP, and is a key enzyme in the biosynthesis of NADP. Catalyzes specifically the phosphorylation on 2'-hydroxyl of the adenosine moiety of NAD to yield NADP.</text>
</comment>
<comment type="similarity">
    <text evidence="6">Belongs to the NAD kinase family.</text>
</comment>
<keyword evidence="8" id="KW-1185">Reference proteome</keyword>
<comment type="subcellular location">
    <subcellularLocation>
        <location evidence="6">Cytoplasm</location>
    </subcellularLocation>
</comment>
<dbReference type="GO" id="GO:0005737">
    <property type="term" value="C:cytoplasm"/>
    <property type="evidence" value="ECO:0007669"/>
    <property type="project" value="UniProtKB-SubCell"/>
</dbReference>
<dbReference type="PANTHER" id="PTHR20275:SF0">
    <property type="entry name" value="NAD KINASE"/>
    <property type="match status" value="1"/>
</dbReference>
<dbReference type="EC" id="2.7.1.23" evidence="6"/>
<dbReference type="AlphaFoldDB" id="G4D346"/>
<dbReference type="GO" id="GO:0005524">
    <property type="term" value="F:ATP binding"/>
    <property type="evidence" value="ECO:0007669"/>
    <property type="project" value="UniProtKB-KW"/>
</dbReference>
<dbReference type="HAMAP" id="MF_00361">
    <property type="entry name" value="NAD_kinase"/>
    <property type="match status" value="1"/>
</dbReference>
<dbReference type="Gene3D" id="2.60.200.30">
    <property type="entry name" value="Probable inorganic polyphosphate/atp-NAD kinase, domain 2"/>
    <property type="match status" value="1"/>
</dbReference>
<dbReference type="Pfam" id="PF01513">
    <property type="entry name" value="NAD_kinase"/>
    <property type="match status" value="1"/>
</dbReference>
<comment type="cofactor">
    <cofactor evidence="6">
        <name>a divalent metal cation</name>
        <dbReference type="ChEBI" id="CHEBI:60240"/>
    </cofactor>
</comment>
<dbReference type="InterPro" id="IPR017438">
    <property type="entry name" value="ATP-NAD_kinase_N"/>
</dbReference>
<dbReference type="PANTHER" id="PTHR20275">
    <property type="entry name" value="NAD KINASE"/>
    <property type="match status" value="1"/>
</dbReference>
<evidence type="ECO:0000256" key="1">
    <source>
        <dbReference type="ARBA" id="ARBA00022679"/>
    </source>
</evidence>
<keyword evidence="3 6" id="KW-0521">NADP</keyword>
<protein>
    <recommendedName>
        <fullName evidence="6">NAD kinase</fullName>
        <ecNumber evidence="6">2.7.1.23</ecNumber>
    </recommendedName>
    <alternativeName>
        <fullName evidence="6">ATP-dependent NAD kinase</fullName>
    </alternativeName>
</protein>
<keyword evidence="2 6" id="KW-0418">Kinase</keyword>
<dbReference type="InterPro" id="IPR017437">
    <property type="entry name" value="ATP-NAD_kinase_PpnK-typ_C"/>
</dbReference>
<feature type="binding site" evidence="6">
    <location>
        <begin position="140"/>
        <end position="141"/>
    </location>
    <ligand>
        <name>NAD(+)</name>
        <dbReference type="ChEBI" id="CHEBI:57540"/>
    </ligand>
</feature>
<dbReference type="eggNOG" id="COG0061">
    <property type="taxonomic scope" value="Bacteria"/>
</dbReference>
<dbReference type="HOGENOM" id="CLU_008831_0_3_9"/>